<dbReference type="RefSeq" id="WP_144853070.1">
    <property type="nucleotide sequence ID" value="NZ_VMRJ01000008.1"/>
</dbReference>
<keyword evidence="2" id="KW-1185">Reference proteome</keyword>
<name>A0A558BKA0_9BACT</name>
<proteinExistence type="predicted"/>
<comment type="caution">
    <text evidence="1">The sequence shown here is derived from an EMBL/GenBank/DDBJ whole genome shotgun (WGS) entry which is preliminary data.</text>
</comment>
<protein>
    <recommendedName>
        <fullName evidence="3">TIGR02646 family protein</fullName>
    </recommendedName>
</protein>
<evidence type="ECO:0008006" key="3">
    <source>
        <dbReference type="Google" id="ProtNLM"/>
    </source>
</evidence>
<evidence type="ECO:0000313" key="1">
    <source>
        <dbReference type="EMBL" id="TVT36942.1"/>
    </source>
</evidence>
<sequence>MIPLERERSAQAVAAKYRGKGKHARDLELLQIQRDILRGTLTQHSFRAAFWKEAKTQLRKESADKCAYCEATTAIVAHGDVEHFRPKSVYWWLAYTYDNYLYACQICNQSYKNDAFPTAGPAPLAAPVVDAQATDADLQQLVGRLSPDPLATTAGYELTHYEQEHQREQALLLNPYLDDPTQYFAYEADEVTQEVTLVAAHPAASAYVTAAEQYYGLNRVELKTLRYKIYKAFRLLQRALLAVPEADLRADITQQLQEMQAADYLFAGMNRYFARQSLSA</sequence>
<dbReference type="Gene3D" id="1.10.30.50">
    <property type="match status" value="1"/>
</dbReference>
<reference evidence="1 2" key="1">
    <citation type="submission" date="2019-07" db="EMBL/GenBank/DDBJ databases">
        <title>Hymenobacter sp. straun FUR1 Genome sequencing and assembly.</title>
        <authorList>
            <person name="Chhetri G."/>
        </authorList>
    </citation>
    <scope>NUCLEOTIDE SEQUENCE [LARGE SCALE GENOMIC DNA]</scope>
    <source>
        <strain evidence="1 2">Fur1</strain>
    </source>
</reference>
<dbReference type="EMBL" id="VMRJ01000008">
    <property type="protein sequence ID" value="TVT36942.1"/>
    <property type="molecule type" value="Genomic_DNA"/>
</dbReference>
<dbReference type="AlphaFoldDB" id="A0A558BKA0"/>
<accession>A0A558BKA0</accession>
<organism evidence="1 2">
    <name type="scientific">Hymenobacter setariae</name>
    <dbReference type="NCBI Taxonomy" id="2594794"/>
    <lineage>
        <taxon>Bacteria</taxon>
        <taxon>Pseudomonadati</taxon>
        <taxon>Bacteroidota</taxon>
        <taxon>Cytophagia</taxon>
        <taxon>Cytophagales</taxon>
        <taxon>Hymenobacteraceae</taxon>
        <taxon>Hymenobacter</taxon>
    </lineage>
</organism>
<dbReference type="Proteomes" id="UP000317624">
    <property type="component" value="Unassembled WGS sequence"/>
</dbReference>
<evidence type="ECO:0000313" key="2">
    <source>
        <dbReference type="Proteomes" id="UP000317624"/>
    </source>
</evidence>
<dbReference type="OrthoDB" id="4485927at2"/>
<gene>
    <name evidence="1" type="ORF">FNT36_24035</name>
</gene>